<keyword evidence="2" id="KW-0805">Transcription regulation</keyword>
<comment type="caution">
    <text evidence="8">The sequence shown here is derived from an EMBL/GenBank/DDBJ whole genome shotgun (WGS) entry which is preliminary data.</text>
</comment>
<comment type="subcellular location">
    <subcellularLocation>
        <location evidence="1">Nucleus</location>
    </subcellularLocation>
</comment>
<dbReference type="STRING" id="542762.A0A4S4D5M9"/>
<dbReference type="GO" id="GO:0005634">
    <property type="term" value="C:nucleus"/>
    <property type="evidence" value="ECO:0007669"/>
    <property type="project" value="UniProtKB-SubCell"/>
</dbReference>
<dbReference type="SUPFAM" id="SSF54171">
    <property type="entry name" value="DNA-binding domain"/>
    <property type="match status" value="1"/>
</dbReference>
<evidence type="ECO:0000256" key="1">
    <source>
        <dbReference type="ARBA" id="ARBA00004123"/>
    </source>
</evidence>
<sequence length="333" mass="35843">MAAQNSATAAELPPGWNVEVRVRKNGKKYKCYTDPSNGLKFFSKPEVFRYLNSLEINSSLKSTGKQKGNHNCSAINSLVVVGGQQLADSGTNGQIITNQSSKLVEEVKDEKTLESSTGDCIPVSANTSDQRREGTSASGVNLPEATVVEQREEKSDPATTVLISAPVVGTFTEKLPEKGVGSHGNRKLQHGKKNTDLPRRASKRLAGIDVGLTPELKTNNRLRRVSARRLDTAEASSAVRVETNTKAGEESGSDLNLDLWTDPCIDFAIKTLMGAIPIGDEKNADVKSSLKLPTGDLWGDPCIEFAVKTLTGANPVVGDLDIQGKDCPWQIIR</sequence>
<evidence type="ECO:0000256" key="3">
    <source>
        <dbReference type="ARBA" id="ARBA00023125"/>
    </source>
</evidence>
<reference evidence="8 9" key="1">
    <citation type="journal article" date="2018" name="Proc. Natl. Acad. Sci. U.S.A.">
        <title>Draft genome sequence of Camellia sinensis var. sinensis provides insights into the evolution of the tea genome and tea quality.</title>
        <authorList>
            <person name="Wei C."/>
            <person name="Yang H."/>
            <person name="Wang S."/>
            <person name="Zhao J."/>
            <person name="Liu C."/>
            <person name="Gao L."/>
            <person name="Xia E."/>
            <person name="Lu Y."/>
            <person name="Tai Y."/>
            <person name="She G."/>
            <person name="Sun J."/>
            <person name="Cao H."/>
            <person name="Tong W."/>
            <person name="Gao Q."/>
            <person name="Li Y."/>
            <person name="Deng W."/>
            <person name="Jiang X."/>
            <person name="Wang W."/>
            <person name="Chen Q."/>
            <person name="Zhang S."/>
            <person name="Li H."/>
            <person name="Wu J."/>
            <person name="Wang P."/>
            <person name="Li P."/>
            <person name="Shi C."/>
            <person name="Zheng F."/>
            <person name="Jian J."/>
            <person name="Huang B."/>
            <person name="Shan D."/>
            <person name="Shi M."/>
            <person name="Fang C."/>
            <person name="Yue Y."/>
            <person name="Li F."/>
            <person name="Li D."/>
            <person name="Wei S."/>
            <person name="Han B."/>
            <person name="Jiang C."/>
            <person name="Yin Y."/>
            <person name="Xia T."/>
            <person name="Zhang Z."/>
            <person name="Bennetzen J.L."/>
            <person name="Zhao S."/>
            <person name="Wan X."/>
        </authorList>
    </citation>
    <scope>NUCLEOTIDE SEQUENCE [LARGE SCALE GENOMIC DNA]</scope>
    <source>
        <strain evidence="9">cv. Shuchazao</strain>
        <tissue evidence="8">Leaf</tissue>
    </source>
</reference>
<dbReference type="PROSITE" id="PS50982">
    <property type="entry name" value="MBD"/>
    <property type="match status" value="1"/>
</dbReference>
<organism evidence="8 9">
    <name type="scientific">Camellia sinensis var. sinensis</name>
    <name type="common">China tea</name>
    <dbReference type="NCBI Taxonomy" id="542762"/>
    <lineage>
        <taxon>Eukaryota</taxon>
        <taxon>Viridiplantae</taxon>
        <taxon>Streptophyta</taxon>
        <taxon>Embryophyta</taxon>
        <taxon>Tracheophyta</taxon>
        <taxon>Spermatophyta</taxon>
        <taxon>Magnoliopsida</taxon>
        <taxon>eudicotyledons</taxon>
        <taxon>Gunneridae</taxon>
        <taxon>Pentapetalae</taxon>
        <taxon>asterids</taxon>
        <taxon>Ericales</taxon>
        <taxon>Theaceae</taxon>
        <taxon>Camellia</taxon>
    </lineage>
</organism>
<evidence type="ECO:0000256" key="2">
    <source>
        <dbReference type="ARBA" id="ARBA00023015"/>
    </source>
</evidence>
<dbReference type="Proteomes" id="UP000306102">
    <property type="component" value="Unassembled WGS sequence"/>
</dbReference>
<keyword evidence="9" id="KW-1185">Reference proteome</keyword>
<dbReference type="EMBL" id="SDRB02012461">
    <property type="protein sequence ID" value="THF97679.1"/>
    <property type="molecule type" value="Genomic_DNA"/>
</dbReference>
<dbReference type="Pfam" id="PF01429">
    <property type="entry name" value="MBD"/>
    <property type="match status" value="1"/>
</dbReference>
<evidence type="ECO:0000256" key="4">
    <source>
        <dbReference type="ARBA" id="ARBA00023163"/>
    </source>
</evidence>
<dbReference type="PANTHER" id="PTHR34067:SF24">
    <property type="entry name" value="METHYL-CPG-BINDING DOMAIN-CONTAINING PROTEIN 13"/>
    <property type="match status" value="1"/>
</dbReference>
<evidence type="ECO:0000259" key="7">
    <source>
        <dbReference type="PROSITE" id="PS50982"/>
    </source>
</evidence>
<protein>
    <recommendedName>
        <fullName evidence="7">MBD domain-containing protein</fullName>
    </recommendedName>
</protein>
<feature type="domain" description="MBD" evidence="7">
    <location>
        <begin position="2"/>
        <end position="67"/>
    </location>
</feature>
<keyword evidence="5" id="KW-0539">Nucleus</keyword>
<dbReference type="InterPro" id="IPR016177">
    <property type="entry name" value="DNA-bd_dom_sf"/>
</dbReference>
<dbReference type="GO" id="GO:0003677">
    <property type="term" value="F:DNA binding"/>
    <property type="evidence" value="ECO:0007669"/>
    <property type="project" value="UniProtKB-KW"/>
</dbReference>
<accession>A0A4S4D5M9</accession>
<gene>
    <name evidence="8" type="ORF">TEA_006772</name>
</gene>
<evidence type="ECO:0000313" key="8">
    <source>
        <dbReference type="EMBL" id="THF97679.1"/>
    </source>
</evidence>
<keyword evidence="3" id="KW-0238">DNA-binding</keyword>
<evidence type="ECO:0000313" key="9">
    <source>
        <dbReference type="Proteomes" id="UP000306102"/>
    </source>
</evidence>
<evidence type="ECO:0000256" key="6">
    <source>
        <dbReference type="SAM" id="MobiDB-lite"/>
    </source>
</evidence>
<keyword evidence="4" id="KW-0804">Transcription</keyword>
<dbReference type="InterPro" id="IPR038945">
    <property type="entry name" value="MBD13-like"/>
</dbReference>
<name>A0A4S4D5M9_CAMSN</name>
<dbReference type="PANTHER" id="PTHR34067">
    <property type="entry name" value="OS04G0193200 PROTEIN"/>
    <property type="match status" value="1"/>
</dbReference>
<feature type="region of interest" description="Disordered" evidence="6">
    <location>
        <begin position="175"/>
        <end position="196"/>
    </location>
</feature>
<feature type="region of interest" description="Disordered" evidence="6">
    <location>
        <begin position="114"/>
        <end position="138"/>
    </location>
</feature>
<evidence type="ECO:0000256" key="5">
    <source>
        <dbReference type="ARBA" id="ARBA00023242"/>
    </source>
</evidence>
<dbReference type="AlphaFoldDB" id="A0A4S4D5M9"/>
<dbReference type="Gene3D" id="3.30.890.10">
    <property type="entry name" value="Methyl-cpg-binding Protein 2, Chain A"/>
    <property type="match status" value="1"/>
</dbReference>
<dbReference type="InterPro" id="IPR001739">
    <property type="entry name" value="Methyl_CpG_DNA-bd"/>
</dbReference>
<feature type="compositionally biased region" description="Polar residues" evidence="6">
    <location>
        <begin position="114"/>
        <end position="128"/>
    </location>
</feature>
<proteinExistence type="predicted"/>